<dbReference type="AlphaFoldDB" id="M7N507"/>
<dbReference type="EMBL" id="AODQ01000065">
    <property type="protein sequence ID" value="EMR02286.1"/>
    <property type="molecule type" value="Genomic_DNA"/>
</dbReference>
<comment type="caution">
    <text evidence="1">The sequence shown here is derived from an EMBL/GenBank/DDBJ whole genome shotgun (WGS) entry which is preliminary data.</text>
</comment>
<organism evidence="1 2">
    <name type="scientific">Cesiribacter andamanensis AMV16</name>
    <dbReference type="NCBI Taxonomy" id="1279009"/>
    <lineage>
        <taxon>Bacteria</taxon>
        <taxon>Pseudomonadati</taxon>
        <taxon>Bacteroidota</taxon>
        <taxon>Cytophagia</taxon>
        <taxon>Cytophagales</taxon>
        <taxon>Cesiribacteraceae</taxon>
        <taxon>Cesiribacter</taxon>
    </lineage>
</organism>
<evidence type="ECO:0000313" key="2">
    <source>
        <dbReference type="Proteomes" id="UP000011910"/>
    </source>
</evidence>
<protein>
    <submittedName>
        <fullName evidence="1">Uncharacterized protein</fullName>
    </submittedName>
</protein>
<dbReference type="Proteomes" id="UP000011910">
    <property type="component" value="Unassembled WGS sequence"/>
</dbReference>
<sequence>MPGASLLYLVGQRLQAVSLWHFTTGQPVLKLLHPLPEIVGQA</sequence>
<gene>
    <name evidence="1" type="ORF">ADICEAN_02595</name>
</gene>
<keyword evidence="2" id="KW-1185">Reference proteome</keyword>
<reference evidence="1 2" key="1">
    <citation type="journal article" date="2013" name="Genome Announc.">
        <title>Draft Genome Sequence of Cesiribacter andamanensis Strain AMV16T, Isolated from a Soil Sample from a Mud Volcano in the Andaman Islands, India.</title>
        <authorList>
            <person name="Shivaji S."/>
            <person name="Ara S."/>
            <person name="Begum Z."/>
            <person name="Srinivas T.N."/>
            <person name="Singh A."/>
            <person name="Kumar Pinnaka A."/>
        </authorList>
    </citation>
    <scope>NUCLEOTIDE SEQUENCE [LARGE SCALE GENOMIC DNA]</scope>
    <source>
        <strain evidence="1 2">AMV16</strain>
    </source>
</reference>
<proteinExistence type="predicted"/>
<evidence type="ECO:0000313" key="1">
    <source>
        <dbReference type="EMBL" id="EMR02286.1"/>
    </source>
</evidence>
<accession>M7N507</accession>
<name>M7N507_9BACT</name>
<dbReference type="STRING" id="1279009.ADICEAN_02595"/>